<dbReference type="PANTHER" id="PTHR38834:SF3">
    <property type="entry name" value="SOLUTE-BINDING PROTEIN FAMILY 3_N-TERMINAL DOMAIN-CONTAINING PROTEIN"/>
    <property type="match status" value="1"/>
</dbReference>
<protein>
    <submittedName>
        <fullName evidence="2">Substrate-binding periplasmic protein</fullName>
    </submittedName>
</protein>
<evidence type="ECO:0000256" key="1">
    <source>
        <dbReference type="SAM" id="MobiDB-lite"/>
    </source>
</evidence>
<dbReference type="EMBL" id="JBFRUW010000049">
    <property type="protein sequence ID" value="MFA0569269.1"/>
    <property type="molecule type" value="Genomic_DNA"/>
</dbReference>
<dbReference type="SUPFAM" id="SSF53850">
    <property type="entry name" value="Periplasmic binding protein-like II"/>
    <property type="match status" value="1"/>
</dbReference>
<proteinExistence type="predicted"/>
<evidence type="ECO:0000313" key="2">
    <source>
        <dbReference type="EMBL" id="MFA0569269.1"/>
    </source>
</evidence>
<feature type="region of interest" description="Disordered" evidence="1">
    <location>
        <begin position="1"/>
        <end position="33"/>
    </location>
</feature>
<dbReference type="RefSeq" id="WP_372266414.1">
    <property type="nucleotide sequence ID" value="NZ_JBFRUW010000049.1"/>
</dbReference>
<accession>A0ABV4NE67</accession>
<gene>
    <name evidence="2" type="ORF">AB4566_13425</name>
</gene>
<dbReference type="Proteomes" id="UP001570417">
    <property type="component" value="Unassembled WGS sequence"/>
</dbReference>
<keyword evidence="3" id="KW-1185">Reference proteome</keyword>
<comment type="caution">
    <text evidence="2">The sequence shown here is derived from an EMBL/GenBank/DDBJ whole genome shotgun (WGS) entry which is preliminary data.</text>
</comment>
<dbReference type="Gene3D" id="3.40.190.10">
    <property type="entry name" value="Periplasmic binding protein-like II"/>
    <property type="match status" value="2"/>
</dbReference>
<dbReference type="PANTHER" id="PTHR38834">
    <property type="entry name" value="PERIPLASMIC SUBSTRATE BINDING PROTEIN FAMILY 3"/>
    <property type="match status" value="1"/>
</dbReference>
<reference evidence="2 3" key="1">
    <citation type="journal article" date="2024" name="ISME J.">
        <title>Tailless and filamentous prophages are predominant in marine Vibrio.</title>
        <authorList>
            <person name="Steensen K."/>
            <person name="Seneca J."/>
            <person name="Bartlau N."/>
            <person name="Yu X.A."/>
            <person name="Hussain F.A."/>
            <person name="Polz M.F."/>
        </authorList>
    </citation>
    <scope>NUCLEOTIDE SEQUENCE [LARGE SCALE GENOMIC DNA]</scope>
    <source>
        <strain evidence="2 3">10N.222.51.A1</strain>
    </source>
</reference>
<evidence type="ECO:0000313" key="3">
    <source>
        <dbReference type="Proteomes" id="UP001570417"/>
    </source>
</evidence>
<sequence length="258" mass="29364">MSLSTLTGSDAFAQEEPNPKTHKPSASMAKPGTQESKVIRLASGDWFPYTSSKEEGGILEDVIDHAFETQGYSIQIDYFPWIRSAKLVEHSKYDATFPWYPNAEREELFTISSTPLIHVETVMFYHEKVEFEWDEIADLSQYEVGGVLGYASTELLIKHGIDIISATSMEENVYKLYRHRIDALPMERQVGLSMIKEITQDDSGRIQVSDKPLISKPMYMFFPKTDKGEELCEIFDKGLNTIIQNGCYDLLLSNKPCH</sequence>
<organism evidence="2 3">
    <name type="scientific">Vibrio gallaecicus</name>
    <dbReference type="NCBI Taxonomy" id="552386"/>
    <lineage>
        <taxon>Bacteria</taxon>
        <taxon>Pseudomonadati</taxon>
        <taxon>Pseudomonadota</taxon>
        <taxon>Gammaproteobacteria</taxon>
        <taxon>Vibrionales</taxon>
        <taxon>Vibrionaceae</taxon>
        <taxon>Vibrio</taxon>
    </lineage>
</organism>
<name>A0ABV4NE67_9VIBR</name>